<evidence type="ECO:0000256" key="7">
    <source>
        <dbReference type="ARBA" id="ARBA00022989"/>
    </source>
</evidence>
<dbReference type="Pfam" id="PF00005">
    <property type="entry name" value="ABC_tran"/>
    <property type="match status" value="1"/>
</dbReference>
<protein>
    <submittedName>
        <fullName evidence="12">Helicase</fullName>
    </submittedName>
</protein>
<dbReference type="SUPFAM" id="SSF52540">
    <property type="entry name" value="P-loop containing nucleoside triphosphate hydrolases"/>
    <property type="match status" value="1"/>
</dbReference>
<gene>
    <name evidence="12" type="ORF">KTC_08250</name>
</gene>
<evidence type="ECO:0000259" key="10">
    <source>
        <dbReference type="PROSITE" id="PS50893"/>
    </source>
</evidence>
<feature type="transmembrane region" description="Helical" evidence="9">
    <location>
        <begin position="58"/>
        <end position="83"/>
    </location>
</feature>
<comment type="subcellular location">
    <subcellularLocation>
        <location evidence="1">Cell membrane</location>
        <topology evidence="1">Multi-pass membrane protein</topology>
    </subcellularLocation>
</comment>
<dbReference type="InterPro" id="IPR003593">
    <property type="entry name" value="AAA+_ATPase"/>
</dbReference>
<evidence type="ECO:0000256" key="4">
    <source>
        <dbReference type="ARBA" id="ARBA00022692"/>
    </source>
</evidence>
<dbReference type="Gene3D" id="1.20.1560.10">
    <property type="entry name" value="ABC transporter type 1, transmembrane domain"/>
    <property type="match status" value="1"/>
</dbReference>
<dbReference type="InterPro" id="IPR011527">
    <property type="entry name" value="ABC1_TM_dom"/>
</dbReference>
<dbReference type="InterPro" id="IPR027417">
    <property type="entry name" value="P-loop_NTPase"/>
</dbReference>
<dbReference type="PANTHER" id="PTHR43394:SF1">
    <property type="entry name" value="ATP-BINDING CASSETTE SUB-FAMILY B MEMBER 10, MITOCHONDRIAL"/>
    <property type="match status" value="1"/>
</dbReference>
<evidence type="ECO:0000256" key="6">
    <source>
        <dbReference type="ARBA" id="ARBA00022840"/>
    </source>
</evidence>
<dbReference type="PANTHER" id="PTHR43394">
    <property type="entry name" value="ATP-DEPENDENT PERMEASE MDL1, MITOCHONDRIAL"/>
    <property type="match status" value="1"/>
</dbReference>
<evidence type="ECO:0000256" key="3">
    <source>
        <dbReference type="ARBA" id="ARBA00022475"/>
    </source>
</evidence>
<feature type="transmembrane region" description="Helical" evidence="9">
    <location>
        <begin position="241"/>
        <end position="268"/>
    </location>
</feature>
<keyword evidence="6" id="KW-0067">ATP-binding</keyword>
<dbReference type="InterPro" id="IPR003439">
    <property type="entry name" value="ABC_transporter-like_ATP-bd"/>
</dbReference>
<keyword evidence="8 9" id="KW-0472">Membrane</keyword>
<dbReference type="GO" id="GO:0015421">
    <property type="term" value="F:ABC-type oligopeptide transporter activity"/>
    <property type="evidence" value="ECO:0007669"/>
    <property type="project" value="TreeGrafter"/>
</dbReference>
<dbReference type="AlphaFoldDB" id="A0A455SLX4"/>
<name>A0A455SLX4_9CHLR</name>
<dbReference type="GO" id="GO:0004386">
    <property type="term" value="F:helicase activity"/>
    <property type="evidence" value="ECO:0007669"/>
    <property type="project" value="UniProtKB-KW"/>
</dbReference>
<dbReference type="Pfam" id="PF00664">
    <property type="entry name" value="ABC_membrane"/>
    <property type="match status" value="1"/>
</dbReference>
<dbReference type="GO" id="GO:0016887">
    <property type="term" value="F:ATP hydrolysis activity"/>
    <property type="evidence" value="ECO:0007669"/>
    <property type="project" value="InterPro"/>
</dbReference>
<dbReference type="GO" id="GO:0005524">
    <property type="term" value="F:ATP binding"/>
    <property type="evidence" value="ECO:0007669"/>
    <property type="project" value="UniProtKB-KW"/>
</dbReference>
<dbReference type="InterPro" id="IPR036640">
    <property type="entry name" value="ABC1_TM_sf"/>
</dbReference>
<feature type="transmembrane region" description="Helical" evidence="9">
    <location>
        <begin position="137"/>
        <end position="158"/>
    </location>
</feature>
<evidence type="ECO:0000313" key="12">
    <source>
        <dbReference type="EMBL" id="BBH86074.1"/>
    </source>
</evidence>
<dbReference type="PROSITE" id="PS00211">
    <property type="entry name" value="ABC_TRANSPORTER_1"/>
    <property type="match status" value="1"/>
</dbReference>
<reference evidence="12" key="1">
    <citation type="submission" date="2018-12" db="EMBL/GenBank/DDBJ databases">
        <title>Novel natural products biosynthetic potential of the class Ktedonobacteria.</title>
        <authorList>
            <person name="Zheng Y."/>
            <person name="Saitou A."/>
            <person name="Wang C.M."/>
            <person name="Toyoda A."/>
            <person name="Minakuchi Y."/>
            <person name="Sekiguchi Y."/>
            <person name="Ueda K."/>
            <person name="Takano H."/>
            <person name="Sakai Y."/>
            <person name="Yokota A."/>
            <person name="Yabe S."/>
        </authorList>
    </citation>
    <scope>NUCLEOTIDE SEQUENCE</scope>
    <source>
        <strain evidence="12">COM3</strain>
    </source>
</reference>
<evidence type="ECO:0000256" key="5">
    <source>
        <dbReference type="ARBA" id="ARBA00022741"/>
    </source>
</evidence>
<accession>A0A455SLX4</accession>
<feature type="transmembrane region" description="Helical" evidence="9">
    <location>
        <begin position="164"/>
        <end position="183"/>
    </location>
</feature>
<dbReference type="SMART" id="SM00382">
    <property type="entry name" value="AAA"/>
    <property type="match status" value="1"/>
</dbReference>
<proteinExistence type="predicted"/>
<dbReference type="Gene3D" id="3.40.50.300">
    <property type="entry name" value="P-loop containing nucleotide triphosphate hydrolases"/>
    <property type="match status" value="1"/>
</dbReference>
<feature type="domain" description="ABC transmembrane type-1" evidence="11">
    <location>
        <begin position="23"/>
        <end position="305"/>
    </location>
</feature>
<keyword evidence="4 9" id="KW-0812">Transmembrane</keyword>
<keyword evidence="5" id="KW-0547">Nucleotide-binding</keyword>
<feature type="domain" description="ABC transporter" evidence="10">
    <location>
        <begin position="338"/>
        <end position="572"/>
    </location>
</feature>
<dbReference type="InterPro" id="IPR017871">
    <property type="entry name" value="ABC_transporter-like_CS"/>
</dbReference>
<evidence type="ECO:0000256" key="8">
    <source>
        <dbReference type="ARBA" id="ARBA00023136"/>
    </source>
</evidence>
<evidence type="ECO:0000256" key="9">
    <source>
        <dbReference type="SAM" id="Phobius"/>
    </source>
</evidence>
<dbReference type="EMBL" id="AP019376">
    <property type="protein sequence ID" value="BBH86074.1"/>
    <property type="molecule type" value="Genomic_DNA"/>
</dbReference>
<dbReference type="CDD" id="cd07346">
    <property type="entry name" value="ABC_6TM_exporters"/>
    <property type="match status" value="1"/>
</dbReference>
<sequence>MQTGFSTSGLLMAYLRPQIRQVLLLLLLLLGGIGFELFNPQLLGQFIQALENRDQSPFLYRTALLFIGLAILQQVITVLATYLSERIGWNATNAMRADLTNHLLRLDLSFHKDHTPGELIERVDGDITTLADFFSQFVVHIFANVLLLIGILIVFWWINWYIGISLTGFALLFLFCMYSMRHITIKPWKVFRQVSAELYGFLEERFNGTEDIRSSGAHAYTLRQLYVHTRKRLQAARKARIISAIPWSFPLLAGACGQLIAILLSAWLYSRGDMSLATAFLIFFYLELLLKPIQAIINQLDTFQRASAGIARVRELFQQRSVLEDGPGYAFPAGALPVAFEDVSFGYNEDEKVLQHISFHLQPGEILGLLGRTGSGKTTIARLLLRLYDPTTGNIRLAEHDLREARIADLRKHIGIVTQDVQLFNASVRDNLTFFDHTIDDERIKEAIYELGLRHWFEALPEGLDTVLPPNGGGLSAGEAQLLAFARIFLRDPGLVILDEASSRLDPVTEHLLEQAIERLLRGRTAIIIAHRLRTIQRADSILILEHGQIREYGSRALLTADPSSHFTALLQTAHEEVLA</sequence>
<organism evidence="12">
    <name type="scientific">Thermosporothrix sp. COM3</name>
    <dbReference type="NCBI Taxonomy" id="2490863"/>
    <lineage>
        <taxon>Bacteria</taxon>
        <taxon>Bacillati</taxon>
        <taxon>Chloroflexota</taxon>
        <taxon>Ktedonobacteria</taxon>
        <taxon>Ktedonobacterales</taxon>
        <taxon>Thermosporotrichaceae</taxon>
        <taxon>Thermosporothrix</taxon>
    </lineage>
</organism>
<evidence type="ECO:0000256" key="2">
    <source>
        <dbReference type="ARBA" id="ARBA00022448"/>
    </source>
</evidence>
<dbReference type="GO" id="GO:0005886">
    <property type="term" value="C:plasma membrane"/>
    <property type="evidence" value="ECO:0007669"/>
    <property type="project" value="UniProtKB-SubCell"/>
</dbReference>
<keyword evidence="12" id="KW-0378">Hydrolase</keyword>
<dbReference type="InterPro" id="IPR039421">
    <property type="entry name" value="Type_1_exporter"/>
</dbReference>
<dbReference type="FunFam" id="3.40.50.300:FF:000299">
    <property type="entry name" value="ABC transporter ATP-binding protein/permease"/>
    <property type="match status" value="1"/>
</dbReference>
<evidence type="ECO:0000256" key="1">
    <source>
        <dbReference type="ARBA" id="ARBA00004651"/>
    </source>
</evidence>
<keyword evidence="12" id="KW-0347">Helicase</keyword>
<keyword evidence="3" id="KW-1003">Cell membrane</keyword>
<dbReference type="PROSITE" id="PS50893">
    <property type="entry name" value="ABC_TRANSPORTER_2"/>
    <property type="match status" value="1"/>
</dbReference>
<keyword evidence="7 9" id="KW-1133">Transmembrane helix</keyword>
<evidence type="ECO:0000259" key="11">
    <source>
        <dbReference type="PROSITE" id="PS50929"/>
    </source>
</evidence>
<dbReference type="PROSITE" id="PS50929">
    <property type="entry name" value="ABC_TM1F"/>
    <property type="match status" value="1"/>
</dbReference>
<dbReference type="SUPFAM" id="SSF90123">
    <property type="entry name" value="ABC transporter transmembrane region"/>
    <property type="match status" value="1"/>
</dbReference>
<feature type="transmembrane region" description="Helical" evidence="9">
    <location>
        <begin position="21"/>
        <end position="38"/>
    </location>
</feature>
<keyword evidence="2" id="KW-0813">Transport</keyword>